<accession>A0ABQ4Y2E4</accession>
<proteinExistence type="predicted"/>
<name>A0ABQ4Y2E4_9ASTR</name>
<dbReference type="Proteomes" id="UP001151760">
    <property type="component" value="Unassembled WGS sequence"/>
</dbReference>
<comment type="caution">
    <text evidence="2">The sequence shown here is derived from an EMBL/GenBank/DDBJ whole genome shotgun (WGS) entry which is preliminary data.</text>
</comment>
<sequence length="379" mass="42610">MDSGLAVPTFQQGEDLIDCINKAMAFLSAMASRFSFSNNQLRMSSNPRNQETIQDGRVTVQQVQGRQTQSFSGTGNRGIATNSRGNYVADLDAYDSDCDDTSSAKAVLMENLSSCDSDVLSEVPYYDTYLNDMINQDVQEIPYYEQTHIVDFPDNEITNDSNITPYSQYLQESQDAGLKDTFNAFDKTLLDEITDVQTVFNQMKADVDQCSVDKNAFEIQNKQLTLKNELRKLKGKNVVDIVVLKPIATIAPGMFKLDIEPISHRLKNNRDAHEVYLEKTIENTDTLRGLVECARKQNPSEPLLEYACMFTNHVQELLVYVSKTCPSLTKPCEKLVVITPMNKDKKVRFVEPVTSSSNIPKQTDSIRTKDSNKPLLTST</sequence>
<dbReference type="EMBL" id="BQNB010009986">
    <property type="protein sequence ID" value="GJS71163.1"/>
    <property type="molecule type" value="Genomic_DNA"/>
</dbReference>
<protein>
    <recommendedName>
        <fullName evidence="4">Reverse transcriptase domain-containing protein</fullName>
    </recommendedName>
</protein>
<evidence type="ECO:0008006" key="4">
    <source>
        <dbReference type="Google" id="ProtNLM"/>
    </source>
</evidence>
<gene>
    <name evidence="2" type="ORF">Tco_0704004</name>
</gene>
<keyword evidence="3" id="KW-1185">Reference proteome</keyword>
<reference evidence="2" key="1">
    <citation type="journal article" date="2022" name="Int. J. Mol. Sci.">
        <title>Draft Genome of Tanacetum Coccineum: Genomic Comparison of Closely Related Tanacetum-Family Plants.</title>
        <authorList>
            <person name="Yamashiro T."/>
            <person name="Shiraishi A."/>
            <person name="Nakayama K."/>
            <person name="Satake H."/>
        </authorList>
    </citation>
    <scope>NUCLEOTIDE SEQUENCE</scope>
</reference>
<feature type="region of interest" description="Disordered" evidence="1">
    <location>
        <begin position="352"/>
        <end position="379"/>
    </location>
</feature>
<reference evidence="2" key="2">
    <citation type="submission" date="2022-01" db="EMBL/GenBank/DDBJ databases">
        <authorList>
            <person name="Yamashiro T."/>
            <person name="Shiraishi A."/>
            <person name="Satake H."/>
            <person name="Nakayama K."/>
        </authorList>
    </citation>
    <scope>NUCLEOTIDE SEQUENCE</scope>
</reference>
<evidence type="ECO:0000313" key="3">
    <source>
        <dbReference type="Proteomes" id="UP001151760"/>
    </source>
</evidence>
<evidence type="ECO:0000256" key="1">
    <source>
        <dbReference type="SAM" id="MobiDB-lite"/>
    </source>
</evidence>
<evidence type="ECO:0000313" key="2">
    <source>
        <dbReference type="EMBL" id="GJS71163.1"/>
    </source>
</evidence>
<feature type="compositionally biased region" description="Polar residues" evidence="1">
    <location>
        <begin position="353"/>
        <end position="363"/>
    </location>
</feature>
<organism evidence="2 3">
    <name type="scientific">Tanacetum coccineum</name>
    <dbReference type="NCBI Taxonomy" id="301880"/>
    <lineage>
        <taxon>Eukaryota</taxon>
        <taxon>Viridiplantae</taxon>
        <taxon>Streptophyta</taxon>
        <taxon>Embryophyta</taxon>
        <taxon>Tracheophyta</taxon>
        <taxon>Spermatophyta</taxon>
        <taxon>Magnoliopsida</taxon>
        <taxon>eudicotyledons</taxon>
        <taxon>Gunneridae</taxon>
        <taxon>Pentapetalae</taxon>
        <taxon>asterids</taxon>
        <taxon>campanulids</taxon>
        <taxon>Asterales</taxon>
        <taxon>Asteraceae</taxon>
        <taxon>Asteroideae</taxon>
        <taxon>Anthemideae</taxon>
        <taxon>Anthemidinae</taxon>
        <taxon>Tanacetum</taxon>
    </lineage>
</organism>